<evidence type="ECO:0000313" key="1">
    <source>
        <dbReference type="EMBL" id="JAH87082.1"/>
    </source>
</evidence>
<name>A0A0E9W9Q1_ANGAN</name>
<dbReference type="AlphaFoldDB" id="A0A0E9W9Q1"/>
<sequence>MRDSLKTCEPCPVSLCCPESWAPLNLSQVHSHGKVDKYHKYKIYKVKRNRNK</sequence>
<accession>A0A0E9W9Q1</accession>
<reference evidence="1" key="2">
    <citation type="journal article" date="2015" name="Fish Shellfish Immunol.">
        <title>Early steps in the European eel (Anguilla anguilla)-Vibrio vulnificus interaction in the gills: Role of the RtxA13 toxin.</title>
        <authorList>
            <person name="Callol A."/>
            <person name="Pajuelo D."/>
            <person name="Ebbesson L."/>
            <person name="Teles M."/>
            <person name="MacKenzie S."/>
            <person name="Amaro C."/>
        </authorList>
    </citation>
    <scope>NUCLEOTIDE SEQUENCE</scope>
</reference>
<dbReference type="EMBL" id="GBXM01021495">
    <property type="protein sequence ID" value="JAH87082.1"/>
    <property type="molecule type" value="Transcribed_RNA"/>
</dbReference>
<reference evidence="1" key="1">
    <citation type="submission" date="2014-11" db="EMBL/GenBank/DDBJ databases">
        <authorList>
            <person name="Amaro Gonzalez C."/>
        </authorList>
    </citation>
    <scope>NUCLEOTIDE SEQUENCE</scope>
</reference>
<proteinExistence type="predicted"/>
<organism evidence="1">
    <name type="scientific">Anguilla anguilla</name>
    <name type="common">European freshwater eel</name>
    <name type="synonym">Muraena anguilla</name>
    <dbReference type="NCBI Taxonomy" id="7936"/>
    <lineage>
        <taxon>Eukaryota</taxon>
        <taxon>Metazoa</taxon>
        <taxon>Chordata</taxon>
        <taxon>Craniata</taxon>
        <taxon>Vertebrata</taxon>
        <taxon>Euteleostomi</taxon>
        <taxon>Actinopterygii</taxon>
        <taxon>Neopterygii</taxon>
        <taxon>Teleostei</taxon>
        <taxon>Anguilliformes</taxon>
        <taxon>Anguillidae</taxon>
        <taxon>Anguilla</taxon>
    </lineage>
</organism>
<protein>
    <submittedName>
        <fullName evidence="1">Uncharacterized protein</fullName>
    </submittedName>
</protein>